<evidence type="ECO:0000256" key="3">
    <source>
        <dbReference type="ARBA" id="ARBA00022679"/>
    </source>
</evidence>
<dbReference type="EC" id="2.7.11.1" evidence="1"/>
<keyword evidence="10" id="KW-1185">Reference proteome</keyword>
<dbReference type="InterPro" id="IPR011989">
    <property type="entry name" value="ARM-like"/>
</dbReference>
<keyword evidence="3" id="KW-0808">Transferase</keyword>
<dbReference type="Proteomes" id="UP001176940">
    <property type="component" value="Unassembled WGS sequence"/>
</dbReference>
<evidence type="ECO:0000256" key="6">
    <source>
        <dbReference type="ARBA" id="ARBA00022840"/>
    </source>
</evidence>
<accession>A0ABN9LE89</accession>
<proteinExistence type="predicted"/>
<dbReference type="PANTHER" id="PTHR22983">
    <property type="entry name" value="PROTEIN KINASE RELATED"/>
    <property type="match status" value="1"/>
</dbReference>
<comment type="catalytic activity">
    <reaction evidence="7">
        <text>L-threonyl-[protein] + ATP = O-phospho-L-threonyl-[protein] + ADP + H(+)</text>
        <dbReference type="Rhea" id="RHEA:46608"/>
        <dbReference type="Rhea" id="RHEA-COMP:11060"/>
        <dbReference type="Rhea" id="RHEA-COMP:11605"/>
        <dbReference type="ChEBI" id="CHEBI:15378"/>
        <dbReference type="ChEBI" id="CHEBI:30013"/>
        <dbReference type="ChEBI" id="CHEBI:30616"/>
        <dbReference type="ChEBI" id="CHEBI:61977"/>
        <dbReference type="ChEBI" id="CHEBI:456216"/>
        <dbReference type="EC" id="2.7.11.1"/>
    </reaction>
</comment>
<keyword evidence="4" id="KW-0547">Nucleotide-binding</keyword>
<dbReference type="PANTHER" id="PTHR22983:SF6">
    <property type="entry name" value="SERINE_THREONINE-PROTEIN KINASE 36"/>
    <property type="match status" value="1"/>
</dbReference>
<dbReference type="EMBL" id="CAUEEQ010013889">
    <property type="protein sequence ID" value="CAJ0937878.1"/>
    <property type="molecule type" value="Genomic_DNA"/>
</dbReference>
<evidence type="ECO:0000256" key="7">
    <source>
        <dbReference type="ARBA" id="ARBA00047899"/>
    </source>
</evidence>
<evidence type="ECO:0000313" key="10">
    <source>
        <dbReference type="Proteomes" id="UP001176940"/>
    </source>
</evidence>
<sequence>MTYYPVQVTWDLIPSDGISLRCSWAASFLSDLFALLNSYYCFWGLPESSRELLACSGDFLRVLDELLHSPEDANTIVLTRGLECLMSLSESTSCGRPDDCALLCQSLLSVYIHALDKIIERSQPTGPGGFVSLYISGQLLSDSGAPLFRFLSRLRHFPCVVSQLKVLYACCHASLEVCQLLASCSPALQDITFLINGEVHLWDAPRVHAAELSLLIISLLVLRLQCLPVEILASKVAVLPLLSCDVPSLLAAASILAVSLHDCGESITLSHDVLLSTLKKSLSQVPLMLCSTPMSSGLYDWTFHLLLQQLSQDPQLSHVLADESAFLWQSVCLLLRFSRISAPLEGDTPREGKFQKPQWRLLSACGLVKFLHLALITSVQDPGHFFGLLGSSESLVLVTLARLVHPGFLDHVIEACQVSGWDGLQTLLDIASLASQLLCVPLSLDVSSETLHDILQSLRQEHVVASLLQVCSLLPEGQVETPVCLIGRLALMDEEFLQQFSSKALSSQDVVSWLRRAVWSGSGCVVIELLTLFSHLIRSSLSNSLVQLIIGDCDALLHQHLQSVDPEMRSAACSLAGNLSRLGEFLSPSVTENLVDCLSNPDARVRRSAAFAVGNCVFHRSCSGDNFSWVSIAASQLLILLRDPQVKIRVHAATALGNLGSFSGDGADFPVLQMKVPKSLLHAACTDPEEPVRLASVIALRSLSGISNICQKLRALNAGKKLSASLTVDTPSSSRTHSLIHHCHRLLQQLALDSA</sequence>
<evidence type="ECO:0000256" key="2">
    <source>
        <dbReference type="ARBA" id="ARBA00022527"/>
    </source>
</evidence>
<keyword evidence="2" id="KW-0723">Serine/threonine-protein kinase</keyword>
<protein>
    <recommendedName>
        <fullName evidence="1">non-specific serine/threonine protein kinase</fullName>
        <ecNumber evidence="1">2.7.11.1</ecNumber>
    </recommendedName>
</protein>
<comment type="caution">
    <text evidence="9">The sequence shown here is derived from an EMBL/GenBank/DDBJ whole genome shotgun (WGS) entry which is preliminary data.</text>
</comment>
<evidence type="ECO:0000256" key="8">
    <source>
        <dbReference type="ARBA" id="ARBA00048679"/>
    </source>
</evidence>
<comment type="catalytic activity">
    <reaction evidence="8">
        <text>L-seryl-[protein] + ATP = O-phospho-L-seryl-[protein] + ADP + H(+)</text>
        <dbReference type="Rhea" id="RHEA:17989"/>
        <dbReference type="Rhea" id="RHEA-COMP:9863"/>
        <dbReference type="Rhea" id="RHEA-COMP:11604"/>
        <dbReference type="ChEBI" id="CHEBI:15378"/>
        <dbReference type="ChEBI" id="CHEBI:29999"/>
        <dbReference type="ChEBI" id="CHEBI:30616"/>
        <dbReference type="ChEBI" id="CHEBI:83421"/>
        <dbReference type="ChEBI" id="CHEBI:456216"/>
        <dbReference type="EC" id="2.7.11.1"/>
    </reaction>
</comment>
<reference evidence="9" key="1">
    <citation type="submission" date="2023-07" db="EMBL/GenBank/DDBJ databases">
        <authorList>
            <person name="Stuckert A."/>
        </authorList>
    </citation>
    <scope>NUCLEOTIDE SEQUENCE</scope>
</reference>
<evidence type="ECO:0000256" key="4">
    <source>
        <dbReference type="ARBA" id="ARBA00022741"/>
    </source>
</evidence>
<dbReference type="InterPro" id="IPR016024">
    <property type="entry name" value="ARM-type_fold"/>
</dbReference>
<keyword evidence="6" id="KW-0067">ATP-binding</keyword>
<evidence type="ECO:0000256" key="5">
    <source>
        <dbReference type="ARBA" id="ARBA00022777"/>
    </source>
</evidence>
<evidence type="ECO:0000256" key="1">
    <source>
        <dbReference type="ARBA" id="ARBA00012513"/>
    </source>
</evidence>
<name>A0ABN9LE89_9NEOB</name>
<keyword evidence="5" id="KW-0418">Kinase</keyword>
<organism evidence="9 10">
    <name type="scientific">Ranitomeya imitator</name>
    <name type="common">mimic poison frog</name>
    <dbReference type="NCBI Taxonomy" id="111125"/>
    <lineage>
        <taxon>Eukaryota</taxon>
        <taxon>Metazoa</taxon>
        <taxon>Chordata</taxon>
        <taxon>Craniata</taxon>
        <taxon>Vertebrata</taxon>
        <taxon>Euteleostomi</taxon>
        <taxon>Amphibia</taxon>
        <taxon>Batrachia</taxon>
        <taxon>Anura</taxon>
        <taxon>Neobatrachia</taxon>
        <taxon>Hyloidea</taxon>
        <taxon>Dendrobatidae</taxon>
        <taxon>Dendrobatinae</taxon>
        <taxon>Ranitomeya</taxon>
    </lineage>
</organism>
<evidence type="ECO:0000313" key="9">
    <source>
        <dbReference type="EMBL" id="CAJ0937878.1"/>
    </source>
</evidence>
<gene>
    <name evidence="9" type="ORF">RIMI_LOCUS7358990</name>
</gene>
<dbReference type="Gene3D" id="1.25.10.10">
    <property type="entry name" value="Leucine-rich Repeat Variant"/>
    <property type="match status" value="1"/>
</dbReference>
<dbReference type="SUPFAM" id="SSF48371">
    <property type="entry name" value="ARM repeat"/>
    <property type="match status" value="1"/>
</dbReference>